<dbReference type="InterPro" id="IPR003374">
    <property type="entry name" value="ApbE-like_sf"/>
</dbReference>
<dbReference type="OrthoDB" id="9778595at2"/>
<dbReference type="PIRSF" id="PIRSF006268">
    <property type="entry name" value="ApbE"/>
    <property type="match status" value="1"/>
</dbReference>
<evidence type="ECO:0000256" key="1">
    <source>
        <dbReference type="ARBA" id="ARBA00011955"/>
    </source>
</evidence>
<feature type="binding site" evidence="11">
    <location>
        <position position="191"/>
    </location>
    <ligand>
        <name>Mg(2+)</name>
        <dbReference type="ChEBI" id="CHEBI:18420"/>
    </ligand>
</feature>
<evidence type="ECO:0000313" key="13">
    <source>
        <dbReference type="EMBL" id="SMG55770.1"/>
    </source>
</evidence>
<dbReference type="EC" id="2.7.1.180" evidence="1 10"/>
<comment type="similarity">
    <text evidence="10">Belongs to the ApbE family.</text>
</comment>
<evidence type="ECO:0000256" key="4">
    <source>
        <dbReference type="ARBA" id="ARBA00022679"/>
    </source>
</evidence>
<dbReference type="PANTHER" id="PTHR30040">
    <property type="entry name" value="THIAMINE BIOSYNTHESIS LIPOPROTEIN APBE"/>
    <property type="match status" value="1"/>
</dbReference>
<dbReference type="Gene3D" id="3.10.520.10">
    <property type="entry name" value="ApbE-like domains"/>
    <property type="match status" value="1"/>
</dbReference>
<keyword evidence="6 10" id="KW-0274">FAD</keyword>
<dbReference type="SUPFAM" id="SSF143631">
    <property type="entry name" value="ApbE-like"/>
    <property type="match status" value="1"/>
</dbReference>
<dbReference type="EMBL" id="FXAZ01000006">
    <property type="protein sequence ID" value="SMG55770.1"/>
    <property type="molecule type" value="Genomic_DNA"/>
</dbReference>
<evidence type="ECO:0000256" key="10">
    <source>
        <dbReference type="PIRNR" id="PIRNR006268"/>
    </source>
</evidence>
<evidence type="ECO:0000256" key="11">
    <source>
        <dbReference type="PIRSR" id="PIRSR006268-2"/>
    </source>
</evidence>
<reference evidence="13 14" key="1">
    <citation type="submission" date="2017-04" db="EMBL/GenBank/DDBJ databases">
        <authorList>
            <person name="Afonso C.L."/>
            <person name="Miller P.J."/>
            <person name="Scott M.A."/>
            <person name="Spackman E."/>
            <person name="Goraichik I."/>
            <person name="Dimitrov K.M."/>
            <person name="Suarez D.L."/>
            <person name="Swayne D.E."/>
        </authorList>
    </citation>
    <scope>NUCLEOTIDE SEQUENCE [LARGE SCALE GENOMIC DNA]</scope>
    <source>
        <strain evidence="13 14">11</strain>
    </source>
</reference>
<keyword evidence="3 10" id="KW-0285">Flavoprotein</keyword>
<evidence type="ECO:0000256" key="12">
    <source>
        <dbReference type="SAM" id="SignalP"/>
    </source>
</evidence>
<dbReference type="PANTHER" id="PTHR30040:SF2">
    <property type="entry name" value="FAD:PROTEIN FMN TRANSFERASE"/>
    <property type="match status" value="1"/>
</dbReference>
<dbReference type="Proteomes" id="UP000193834">
    <property type="component" value="Unassembled WGS sequence"/>
</dbReference>
<feature type="binding site" evidence="11">
    <location>
        <position position="310"/>
    </location>
    <ligand>
        <name>Mg(2+)</name>
        <dbReference type="ChEBI" id="CHEBI:18420"/>
    </ligand>
</feature>
<feature type="binding site" evidence="11">
    <location>
        <position position="314"/>
    </location>
    <ligand>
        <name>Mg(2+)</name>
        <dbReference type="ChEBI" id="CHEBI:18420"/>
    </ligand>
</feature>
<evidence type="ECO:0000256" key="8">
    <source>
        <dbReference type="ARBA" id="ARBA00031306"/>
    </source>
</evidence>
<evidence type="ECO:0000256" key="7">
    <source>
        <dbReference type="ARBA" id="ARBA00022842"/>
    </source>
</evidence>
<evidence type="ECO:0000256" key="2">
    <source>
        <dbReference type="ARBA" id="ARBA00016337"/>
    </source>
</evidence>
<evidence type="ECO:0000256" key="5">
    <source>
        <dbReference type="ARBA" id="ARBA00022723"/>
    </source>
</evidence>
<organism evidence="13 14">
    <name type="scientific">Paenibacillus aquistagni</name>
    <dbReference type="NCBI Taxonomy" id="1852522"/>
    <lineage>
        <taxon>Bacteria</taxon>
        <taxon>Bacillati</taxon>
        <taxon>Bacillota</taxon>
        <taxon>Bacilli</taxon>
        <taxon>Bacillales</taxon>
        <taxon>Paenibacillaceae</taxon>
        <taxon>Paenibacillus</taxon>
    </lineage>
</organism>
<protein>
    <recommendedName>
        <fullName evidence="2 10">FAD:protein FMN transferase</fullName>
        <ecNumber evidence="1 10">2.7.1.180</ecNumber>
    </recommendedName>
    <alternativeName>
        <fullName evidence="8 10">Flavin transferase</fullName>
    </alternativeName>
</protein>
<proteinExistence type="inferred from homology"/>
<dbReference type="RefSeq" id="WP_085497225.1">
    <property type="nucleotide sequence ID" value="NZ_FXAZ01000006.1"/>
</dbReference>
<evidence type="ECO:0000313" key="14">
    <source>
        <dbReference type="Proteomes" id="UP000193834"/>
    </source>
</evidence>
<keyword evidence="7 10" id="KW-0460">Magnesium</keyword>
<dbReference type="InterPro" id="IPR024932">
    <property type="entry name" value="ApbE"/>
</dbReference>
<evidence type="ECO:0000256" key="9">
    <source>
        <dbReference type="ARBA" id="ARBA00048540"/>
    </source>
</evidence>
<name>A0A1X7LQ12_9BACL</name>
<evidence type="ECO:0000256" key="6">
    <source>
        <dbReference type="ARBA" id="ARBA00022827"/>
    </source>
</evidence>
<feature type="signal peptide" evidence="12">
    <location>
        <begin position="1"/>
        <end position="24"/>
    </location>
</feature>
<evidence type="ECO:0000256" key="3">
    <source>
        <dbReference type="ARBA" id="ARBA00022630"/>
    </source>
</evidence>
<feature type="chain" id="PRO_5039910145" description="FAD:protein FMN transferase" evidence="12">
    <location>
        <begin position="25"/>
        <end position="365"/>
    </location>
</feature>
<keyword evidence="14" id="KW-1185">Reference proteome</keyword>
<keyword evidence="12" id="KW-0732">Signal</keyword>
<dbReference type="AlphaFoldDB" id="A0A1X7LQ12"/>
<dbReference type="Pfam" id="PF02424">
    <property type="entry name" value="ApbE"/>
    <property type="match status" value="1"/>
</dbReference>
<dbReference type="GO" id="GO:0016740">
    <property type="term" value="F:transferase activity"/>
    <property type="evidence" value="ECO:0007669"/>
    <property type="project" value="UniProtKB-UniRule"/>
</dbReference>
<gene>
    <name evidence="13" type="ORF">SAMN06295960_3997</name>
</gene>
<comment type="cofactor">
    <cofactor evidence="11">
        <name>Mg(2+)</name>
        <dbReference type="ChEBI" id="CHEBI:18420"/>
    </cofactor>
    <cofactor evidence="11">
        <name>Mn(2+)</name>
        <dbReference type="ChEBI" id="CHEBI:29035"/>
    </cofactor>
    <text evidence="11">Magnesium. Can also use manganese.</text>
</comment>
<comment type="catalytic activity">
    <reaction evidence="9 10">
        <text>L-threonyl-[protein] + FAD = FMN-L-threonyl-[protein] + AMP + H(+)</text>
        <dbReference type="Rhea" id="RHEA:36847"/>
        <dbReference type="Rhea" id="RHEA-COMP:11060"/>
        <dbReference type="Rhea" id="RHEA-COMP:11061"/>
        <dbReference type="ChEBI" id="CHEBI:15378"/>
        <dbReference type="ChEBI" id="CHEBI:30013"/>
        <dbReference type="ChEBI" id="CHEBI:57692"/>
        <dbReference type="ChEBI" id="CHEBI:74257"/>
        <dbReference type="ChEBI" id="CHEBI:456215"/>
        <dbReference type="EC" id="2.7.1.180"/>
    </reaction>
</comment>
<sequence>MYRWGKVILVLLFAVQLFGCSASKETDYSEYRKYSDTFFDSFDTVTQVMAYTKSEDEFKRYFNHIHDRFLELHRLYDIFNSYEGLNNLKTINDQAGMQPVKVDQEIIDLIQFSKKWYKEAGPETNIAMGSVLDIWQEYRDEASANPALAKLPPMAELQAAAKHMDMDKVVVDEEKGTVFLTDPDMSLNVGAVAKGYATELVAQEVKALGLESAIISAGGNVRAIGHPYDGVRHRWGVGIQNPDRIVVTEQDNLLDTAFIHEASVVSSGDYQRYYEVNGKRIHHLIDPKTLMPGDYYRAATVVTEDSGLADFLSTIVFLTPYEQSRAFVDKLEGVEALWVLKDGTIKATAGMEKMLKSHGASGTDK</sequence>
<dbReference type="GO" id="GO:0046872">
    <property type="term" value="F:metal ion binding"/>
    <property type="evidence" value="ECO:0007669"/>
    <property type="project" value="UniProtKB-UniRule"/>
</dbReference>
<keyword evidence="13" id="KW-0449">Lipoprotein</keyword>
<keyword evidence="5 10" id="KW-0479">Metal-binding</keyword>
<keyword evidence="4 10" id="KW-0808">Transferase</keyword>
<accession>A0A1X7LQ12</accession>
<dbReference type="STRING" id="1852522.SAMN06295960_3997"/>